<keyword evidence="1" id="KW-1133">Transmembrane helix</keyword>
<evidence type="ECO:0000313" key="4">
    <source>
        <dbReference type="Proteomes" id="UP000196151"/>
    </source>
</evidence>
<keyword evidence="1" id="KW-0472">Membrane</keyword>
<keyword evidence="1" id="KW-0812">Transmembrane</keyword>
<evidence type="ECO:0000256" key="1">
    <source>
        <dbReference type="SAM" id="Phobius"/>
    </source>
</evidence>
<dbReference type="EMBL" id="CP147246">
    <property type="protein sequence ID" value="WYJ94499.1"/>
    <property type="molecule type" value="Genomic_DNA"/>
</dbReference>
<organism evidence="2">
    <name type="scientific">Candidatus Enterococcus dunnyi</name>
    <dbReference type="NCBI Taxonomy" id="1834192"/>
    <lineage>
        <taxon>Bacteria</taxon>
        <taxon>Bacillati</taxon>
        <taxon>Bacillota</taxon>
        <taxon>Bacilli</taxon>
        <taxon>Lactobacillales</taxon>
        <taxon>Enterococcaceae</taxon>
        <taxon>Enterococcus</taxon>
    </lineage>
</organism>
<dbReference type="EMBL" id="NIBQ01000003">
    <property type="protein sequence ID" value="OUZ30406.1"/>
    <property type="molecule type" value="Genomic_DNA"/>
</dbReference>
<reference evidence="2" key="1">
    <citation type="submission" date="2017-05" db="EMBL/GenBank/DDBJ databases">
        <title>The Genome Sequence of Enterococcus sp. 9D6_DIV0238.</title>
        <authorList>
            <consortium name="The Broad Institute Genomics Platform"/>
            <consortium name="The Broad Institute Genomic Center for Infectious Diseases"/>
            <person name="Earl A."/>
            <person name="Manson A."/>
            <person name="Schwartman J."/>
            <person name="Gilmore M."/>
            <person name="Abouelleil A."/>
            <person name="Cao P."/>
            <person name="Chapman S."/>
            <person name="Cusick C."/>
            <person name="Shea T."/>
            <person name="Young S."/>
            <person name="Neafsey D."/>
            <person name="Nusbaum C."/>
            <person name="Birren B."/>
        </authorList>
    </citation>
    <scope>NUCLEOTIDE SEQUENCE [LARGE SCALE GENOMIC DNA]</scope>
    <source>
        <strain evidence="2">9D6_DIV0238</strain>
    </source>
</reference>
<evidence type="ECO:0000313" key="3">
    <source>
        <dbReference type="EMBL" id="WYJ94499.1"/>
    </source>
</evidence>
<dbReference type="RefSeq" id="WP_087641775.1">
    <property type="nucleotide sequence ID" value="NZ_CP147246.1"/>
</dbReference>
<reference evidence="3" key="3">
    <citation type="submission" date="2024-03" db="EMBL/GenBank/DDBJ databases">
        <title>The Genome Sequence of Enterococcus sp. DIV0238c.</title>
        <authorList>
            <consortium name="The Broad Institute Genomics Platform"/>
            <consortium name="The Broad Institute Microbial Omics Core"/>
            <consortium name="The Broad Institute Genomic Center for Infectious Diseases"/>
            <person name="Earl A."/>
            <person name="Manson A."/>
            <person name="Gilmore M."/>
            <person name="Schwartman J."/>
            <person name="Shea T."/>
            <person name="Abouelleil A."/>
            <person name="Cao P."/>
            <person name="Chapman S."/>
            <person name="Cusick C."/>
            <person name="Young S."/>
            <person name="Neafsey D."/>
            <person name="Nusbaum C."/>
            <person name="Birren B."/>
        </authorList>
    </citation>
    <scope>NUCLEOTIDE SEQUENCE</scope>
    <source>
        <strain evidence="3">9D6_DIV0238</strain>
    </source>
</reference>
<dbReference type="OrthoDB" id="2192164at2"/>
<proteinExistence type="predicted"/>
<sequence length="223" mass="25899">MTILEWIFIGGIATTILLIIFAIYSLLRMIAYSQNLKKLPSKRIKNPKKHKKFAIRRRRLQKARKGALIRFITLVIMSGIMAGGSFYVKYYQSMNLTGTDSDSIVKAYYLLRDFNDQVELAKTQGDDQDKINQNIQYLSRSMASYGTKKASEVNTKEGQLALNRYYKAIMELGQNANMKYKNFFEDPALSEEYIASIKKIEQNYEQPVFKYYKVDEATLKEEK</sequence>
<gene>
    <name evidence="3" type="ORF">A5889_002012</name>
    <name evidence="2" type="ORF">A5889_002694</name>
</gene>
<feature type="transmembrane region" description="Helical" evidence="1">
    <location>
        <begin position="67"/>
        <end position="88"/>
    </location>
</feature>
<feature type="transmembrane region" description="Helical" evidence="1">
    <location>
        <begin position="6"/>
        <end position="27"/>
    </location>
</feature>
<dbReference type="AlphaFoldDB" id="A0A200IZJ7"/>
<protein>
    <submittedName>
        <fullName evidence="2">Uncharacterized protein</fullName>
    </submittedName>
</protein>
<reference evidence="3" key="2">
    <citation type="submission" date="2017-05" db="EMBL/GenBank/DDBJ databases">
        <authorList>
            <consortium name="The Broad Institute Genomics Platform"/>
            <consortium name="The Broad Institute Genomic Center for Infectious Diseases"/>
            <person name="Earl A."/>
            <person name="Manson A."/>
            <person name="Schwartman J."/>
            <person name="Gilmore M."/>
            <person name="Abouelleil A."/>
            <person name="Cao P."/>
            <person name="Chapman S."/>
            <person name="Cusick C."/>
            <person name="Shea T."/>
            <person name="Young S."/>
            <person name="Neafsey D."/>
            <person name="Nusbaum C."/>
            <person name="Birren B."/>
        </authorList>
    </citation>
    <scope>NUCLEOTIDE SEQUENCE</scope>
    <source>
        <strain evidence="3">9D6_DIV0238</strain>
    </source>
</reference>
<name>A0A200IZJ7_9ENTE</name>
<dbReference type="Proteomes" id="UP000196151">
    <property type="component" value="Chromosome"/>
</dbReference>
<accession>A0A200IZJ7</accession>
<evidence type="ECO:0000313" key="2">
    <source>
        <dbReference type="EMBL" id="OUZ30406.1"/>
    </source>
</evidence>
<keyword evidence="4" id="KW-1185">Reference proteome</keyword>